<organism evidence="2 3">
    <name type="scientific">Priestia endophytica DSM 13796</name>
    <dbReference type="NCBI Taxonomy" id="1121089"/>
    <lineage>
        <taxon>Bacteria</taxon>
        <taxon>Bacillati</taxon>
        <taxon>Bacillota</taxon>
        <taxon>Bacilli</taxon>
        <taxon>Bacillales</taxon>
        <taxon>Bacillaceae</taxon>
        <taxon>Priestia</taxon>
    </lineage>
</organism>
<dbReference type="InterPro" id="IPR024535">
    <property type="entry name" value="RHGA/B-epi-like_pectate_lyase"/>
</dbReference>
<sequence length="523" mass="57794">MDSKDKRKQNIQSENNIIRERLDASFNQLNSHYINVKYPPSSLPSAKGDGIVDDTVALQKIIDYACEKRIGKVYLPAGTYIITKPLYIWGHFNKENTPIWLYGDSTTGTVIKKSTKGTTNDGSNLANVDSILILTNRDKSINRDTTGQMISNIWLYGVISDQTRVDYAIYAKTNVAYSQLNNILIHTDNGIRFENNYWQNQVKNIVMYIKKKGFSMNATGTSNYLEKIAVYGATQIAYELKGSYSSAASLVAQWTTGTVYDISWGDWQISGVGEEDTTGSPILRTRESTVTLSGVTFFGNGSSNSVVLSAGNNSVITIQGGTIGRQNKSLGKLYETKVNSTIVLNNVNIKDTYALNPMNGNNRSSVTIKNDHSTPINLFLGERRPFIGVNRRQRKNIDYFNIAPRLQGKAIFLSCKDHPYYDTDGTDLRWYAGGSQGDIFLVDDPKKKGILGWVVTSDTSATNGPLKECEFNIIPTTGVGTTVERPTAPVIGTQYFDTTLGKPIWCKKGGGTPVWVDSEGKTV</sequence>
<feature type="domain" description="Rhamnogalacturonase A/B/Epimerase-like pectate lyase" evidence="1">
    <location>
        <begin position="46"/>
        <end position="270"/>
    </location>
</feature>
<dbReference type="GO" id="GO:0016829">
    <property type="term" value="F:lyase activity"/>
    <property type="evidence" value="ECO:0007669"/>
    <property type="project" value="UniProtKB-KW"/>
</dbReference>
<keyword evidence="3" id="KW-1185">Reference proteome</keyword>
<dbReference type="EMBL" id="FOXX01000006">
    <property type="protein sequence ID" value="SFQ65514.1"/>
    <property type="molecule type" value="Genomic_DNA"/>
</dbReference>
<name>A0A1I6A9Y0_9BACI</name>
<dbReference type="Pfam" id="PF12708">
    <property type="entry name" value="Pect-lyase_RHGA_epim"/>
    <property type="match status" value="1"/>
</dbReference>
<evidence type="ECO:0000313" key="3">
    <source>
        <dbReference type="Proteomes" id="UP000182762"/>
    </source>
</evidence>
<protein>
    <submittedName>
        <fullName evidence="2">Pectate lyase superfamily protein</fullName>
    </submittedName>
</protein>
<dbReference type="SUPFAM" id="SSF51126">
    <property type="entry name" value="Pectin lyase-like"/>
    <property type="match status" value="1"/>
</dbReference>
<proteinExistence type="predicted"/>
<accession>A0A1I6A9Y0</accession>
<reference evidence="2 3" key="1">
    <citation type="submission" date="2016-10" db="EMBL/GenBank/DDBJ databases">
        <authorList>
            <person name="Varghese N."/>
            <person name="Submissions S."/>
        </authorList>
    </citation>
    <scope>NUCLEOTIDE SEQUENCE [LARGE SCALE GENOMIC DNA]</scope>
    <source>
        <strain evidence="2 3">DSM 13796</strain>
    </source>
</reference>
<dbReference type="Proteomes" id="UP000182762">
    <property type="component" value="Unassembled WGS sequence"/>
</dbReference>
<gene>
    <name evidence="2" type="ORF">SAMN02745910_02530</name>
</gene>
<evidence type="ECO:0000313" key="2">
    <source>
        <dbReference type="EMBL" id="SFQ65514.1"/>
    </source>
</evidence>
<dbReference type="InterPro" id="IPR012334">
    <property type="entry name" value="Pectin_lyas_fold"/>
</dbReference>
<keyword evidence="2" id="KW-0456">Lyase</keyword>
<comment type="caution">
    <text evidence="2">The sequence shown here is derived from an EMBL/GenBank/DDBJ whole genome shotgun (WGS) entry which is preliminary data.</text>
</comment>
<dbReference type="RefSeq" id="WP_061805241.1">
    <property type="nucleotide sequence ID" value="NZ_FOXX01000006.1"/>
</dbReference>
<dbReference type="GeneID" id="93711178"/>
<dbReference type="InterPro" id="IPR011050">
    <property type="entry name" value="Pectin_lyase_fold/virulence"/>
</dbReference>
<evidence type="ECO:0000259" key="1">
    <source>
        <dbReference type="Pfam" id="PF12708"/>
    </source>
</evidence>
<dbReference type="Gene3D" id="2.160.20.10">
    <property type="entry name" value="Single-stranded right-handed beta-helix, Pectin lyase-like"/>
    <property type="match status" value="1"/>
</dbReference>